<dbReference type="InterPro" id="IPR000573">
    <property type="entry name" value="AconitaseA/IPMdHydase_ssu_swvl"/>
</dbReference>
<dbReference type="InterPro" id="IPR004431">
    <property type="entry name" value="3-IsopropMal_deHydase_ssu"/>
</dbReference>
<accession>A0A8J2Z1Q6</accession>
<comment type="caution">
    <text evidence="12">The sequence shown here is derived from an EMBL/GenBank/DDBJ whole genome shotgun (WGS) entry which is preliminary data.</text>
</comment>
<comment type="function">
    <text evidence="2">Catalyzes the isomerization between 2-isopropylmalate and 3-isopropylmalate, via the formation of 2-isopropylmaleate.</text>
</comment>
<keyword evidence="10" id="KW-0100">Branched-chain amino acid biosynthesis</keyword>
<evidence type="ECO:0000256" key="10">
    <source>
        <dbReference type="ARBA" id="ARBA00023304"/>
    </source>
</evidence>
<evidence type="ECO:0000256" key="3">
    <source>
        <dbReference type="ARBA" id="ARBA00004729"/>
    </source>
</evidence>
<name>A0A8J2Z1Q6_9PROT</name>
<evidence type="ECO:0000256" key="1">
    <source>
        <dbReference type="ARBA" id="ARBA00000491"/>
    </source>
</evidence>
<organism evidence="12 13">
    <name type="scientific">Aliidongia dinghuensis</name>
    <dbReference type="NCBI Taxonomy" id="1867774"/>
    <lineage>
        <taxon>Bacteria</taxon>
        <taxon>Pseudomonadati</taxon>
        <taxon>Pseudomonadota</taxon>
        <taxon>Alphaproteobacteria</taxon>
        <taxon>Rhodospirillales</taxon>
        <taxon>Dongiaceae</taxon>
        <taxon>Aliidongia</taxon>
    </lineage>
</organism>
<evidence type="ECO:0000313" key="13">
    <source>
        <dbReference type="Proteomes" id="UP000646365"/>
    </source>
</evidence>
<dbReference type="Proteomes" id="UP000646365">
    <property type="component" value="Unassembled WGS sequence"/>
</dbReference>
<dbReference type="UniPathway" id="UPA00048">
    <property type="reaction ID" value="UER00071"/>
</dbReference>
<dbReference type="InterPro" id="IPR033940">
    <property type="entry name" value="IPMI_Swivel"/>
</dbReference>
<dbReference type="GO" id="GO:0009098">
    <property type="term" value="P:L-leucine biosynthetic process"/>
    <property type="evidence" value="ECO:0007669"/>
    <property type="project" value="UniProtKB-UniPathway"/>
</dbReference>
<dbReference type="AlphaFoldDB" id="A0A8J2Z1Q6"/>
<sequence length="213" mass="23174">MPAPLVRLHAIALPLLRDNVDTDELIPVAENTRASTYGWGDGLFAAKRYLAGPGRAPDPDFILNRPPYDRAAMLVSGANFGCGSSRESAVWALRDHGFRVVAAISFNETFKRNCIVNGLAPLILARADAEDLVGDIERDPFAGVSVDLERLELSHGSHRGPADSISFDLDPFYRALLMTGQTEDDMLGALQPTIDAHRHAMLAAQPWLTSWGP</sequence>
<dbReference type="InterPro" id="IPR050075">
    <property type="entry name" value="LeuD"/>
</dbReference>
<dbReference type="PANTHER" id="PTHR43345:SF5">
    <property type="entry name" value="3-ISOPROPYLMALATE DEHYDRATASE SMALL SUBUNIT"/>
    <property type="match status" value="1"/>
</dbReference>
<dbReference type="GO" id="GO:0003861">
    <property type="term" value="F:3-isopropylmalate dehydratase activity"/>
    <property type="evidence" value="ECO:0007669"/>
    <property type="project" value="UniProtKB-EC"/>
</dbReference>
<evidence type="ECO:0000256" key="2">
    <source>
        <dbReference type="ARBA" id="ARBA00002695"/>
    </source>
</evidence>
<evidence type="ECO:0000256" key="4">
    <source>
        <dbReference type="ARBA" id="ARBA00009845"/>
    </source>
</evidence>
<keyword evidence="13" id="KW-1185">Reference proteome</keyword>
<keyword evidence="9" id="KW-0456">Lyase</keyword>
<dbReference type="InterPro" id="IPR015928">
    <property type="entry name" value="Aconitase/3IPM_dehydase_swvl"/>
</dbReference>
<evidence type="ECO:0000256" key="9">
    <source>
        <dbReference type="ARBA" id="ARBA00023239"/>
    </source>
</evidence>
<proteinExistence type="inferred from homology"/>
<evidence type="ECO:0000313" key="12">
    <source>
        <dbReference type="EMBL" id="GGF50892.1"/>
    </source>
</evidence>
<feature type="domain" description="Aconitase A/isopropylmalate dehydratase small subunit swivel" evidence="11">
    <location>
        <begin position="9"/>
        <end position="125"/>
    </location>
</feature>
<dbReference type="Gene3D" id="3.20.19.10">
    <property type="entry name" value="Aconitase, domain 4"/>
    <property type="match status" value="1"/>
</dbReference>
<reference evidence="12" key="2">
    <citation type="submission" date="2020-09" db="EMBL/GenBank/DDBJ databases">
        <authorList>
            <person name="Sun Q."/>
            <person name="Zhou Y."/>
        </authorList>
    </citation>
    <scope>NUCLEOTIDE SEQUENCE</scope>
    <source>
        <strain evidence="12">CGMCC 1.15725</strain>
    </source>
</reference>
<evidence type="ECO:0000259" key="11">
    <source>
        <dbReference type="Pfam" id="PF00694"/>
    </source>
</evidence>
<dbReference type="GO" id="GO:0009316">
    <property type="term" value="C:3-isopropylmalate dehydratase complex"/>
    <property type="evidence" value="ECO:0007669"/>
    <property type="project" value="InterPro"/>
</dbReference>
<comment type="similarity">
    <text evidence="4">Belongs to the LeuD family. LeuD type 1 subfamily.</text>
</comment>
<reference evidence="12" key="1">
    <citation type="journal article" date="2014" name="Int. J. Syst. Evol. Microbiol.">
        <title>Complete genome sequence of Corynebacterium casei LMG S-19264T (=DSM 44701T), isolated from a smear-ripened cheese.</title>
        <authorList>
            <consortium name="US DOE Joint Genome Institute (JGI-PGF)"/>
            <person name="Walter F."/>
            <person name="Albersmeier A."/>
            <person name="Kalinowski J."/>
            <person name="Ruckert C."/>
        </authorList>
    </citation>
    <scope>NUCLEOTIDE SEQUENCE</scope>
    <source>
        <strain evidence="12">CGMCC 1.15725</strain>
    </source>
</reference>
<evidence type="ECO:0000256" key="5">
    <source>
        <dbReference type="ARBA" id="ARBA00011271"/>
    </source>
</evidence>
<keyword evidence="7" id="KW-0432">Leucine biosynthesis</keyword>
<dbReference type="EMBL" id="BMJQ01000036">
    <property type="protein sequence ID" value="GGF50892.1"/>
    <property type="molecule type" value="Genomic_DNA"/>
</dbReference>
<evidence type="ECO:0000256" key="6">
    <source>
        <dbReference type="ARBA" id="ARBA00011998"/>
    </source>
</evidence>
<comment type="pathway">
    <text evidence="3">Amino-acid biosynthesis; L-leucine biosynthesis; L-leucine from 3-methyl-2-oxobutanoate: step 2/4.</text>
</comment>
<evidence type="ECO:0000256" key="7">
    <source>
        <dbReference type="ARBA" id="ARBA00022430"/>
    </source>
</evidence>
<keyword evidence="8" id="KW-0028">Amino-acid biosynthesis</keyword>
<dbReference type="PANTHER" id="PTHR43345">
    <property type="entry name" value="3-ISOPROPYLMALATE DEHYDRATASE SMALL SUBUNIT 2-RELATED-RELATED"/>
    <property type="match status" value="1"/>
</dbReference>
<protein>
    <recommendedName>
        <fullName evidence="6">3-isopropylmalate dehydratase</fullName>
        <ecNumber evidence="6">4.2.1.33</ecNumber>
    </recommendedName>
</protein>
<dbReference type="EC" id="4.2.1.33" evidence="6"/>
<dbReference type="RefSeq" id="WP_189052538.1">
    <property type="nucleotide sequence ID" value="NZ_BMJQ01000036.1"/>
</dbReference>
<dbReference type="Pfam" id="PF00694">
    <property type="entry name" value="Aconitase_C"/>
    <property type="match status" value="1"/>
</dbReference>
<dbReference type="SUPFAM" id="SSF52016">
    <property type="entry name" value="LeuD/IlvD-like"/>
    <property type="match status" value="1"/>
</dbReference>
<dbReference type="NCBIfam" id="TIGR00171">
    <property type="entry name" value="leuD"/>
    <property type="match status" value="1"/>
</dbReference>
<gene>
    <name evidence="12" type="primary">leuD</name>
    <name evidence="12" type="ORF">GCM10011611_66650</name>
</gene>
<comment type="subunit">
    <text evidence="5">Heterodimer of LeuC and LeuD.</text>
</comment>
<dbReference type="CDD" id="cd01577">
    <property type="entry name" value="IPMI_Swivel"/>
    <property type="match status" value="1"/>
</dbReference>
<evidence type="ECO:0000256" key="8">
    <source>
        <dbReference type="ARBA" id="ARBA00022605"/>
    </source>
</evidence>
<comment type="catalytic activity">
    <reaction evidence="1">
        <text>(2R,3S)-3-isopropylmalate = (2S)-2-isopropylmalate</text>
        <dbReference type="Rhea" id="RHEA:32287"/>
        <dbReference type="ChEBI" id="CHEBI:1178"/>
        <dbReference type="ChEBI" id="CHEBI:35121"/>
        <dbReference type="EC" id="4.2.1.33"/>
    </reaction>
</comment>